<proteinExistence type="predicted"/>
<reference evidence="3" key="1">
    <citation type="submission" date="2016-10" db="EMBL/GenBank/DDBJ databases">
        <authorList>
            <person name="Varghese N."/>
            <person name="Submissions S."/>
        </authorList>
    </citation>
    <scope>NUCLEOTIDE SEQUENCE [LARGE SCALE GENOMIC DNA]</scope>
    <source>
        <strain evidence="3">DSM 23313</strain>
    </source>
</reference>
<dbReference type="InterPro" id="IPR046548">
    <property type="entry name" value="DUF6804"/>
</dbReference>
<keyword evidence="3" id="KW-1185">Reference proteome</keyword>
<evidence type="ECO:0008006" key="4">
    <source>
        <dbReference type="Google" id="ProtNLM"/>
    </source>
</evidence>
<name>A0A1G8FK57_9FLAO</name>
<sequence>MEKTIKILLAVILLLCLLPLPYGFFELVRFIAFIGFGYLAFMANKRNNQNEMILFGALALLFQPFFKIALGRTLWNIVDVVVAVGLLLTMNKKNILKK</sequence>
<keyword evidence="1" id="KW-0472">Membrane</keyword>
<feature type="transmembrane region" description="Helical" evidence="1">
    <location>
        <begin position="74"/>
        <end position="90"/>
    </location>
</feature>
<dbReference type="AlphaFoldDB" id="A0A1G8FK57"/>
<evidence type="ECO:0000313" key="2">
    <source>
        <dbReference type="EMBL" id="SDH82396.1"/>
    </source>
</evidence>
<organism evidence="2 3">
    <name type="scientific">Myroides phaeus</name>
    <dbReference type="NCBI Taxonomy" id="702745"/>
    <lineage>
        <taxon>Bacteria</taxon>
        <taxon>Pseudomonadati</taxon>
        <taxon>Bacteroidota</taxon>
        <taxon>Flavobacteriia</taxon>
        <taxon>Flavobacteriales</taxon>
        <taxon>Flavobacteriaceae</taxon>
        <taxon>Myroides</taxon>
    </lineage>
</organism>
<dbReference type="RefSeq" id="WP_090409577.1">
    <property type="nucleotide sequence ID" value="NZ_FNDQ01000017.1"/>
</dbReference>
<evidence type="ECO:0000313" key="3">
    <source>
        <dbReference type="Proteomes" id="UP000243588"/>
    </source>
</evidence>
<dbReference type="Pfam" id="PF20619">
    <property type="entry name" value="DUF6804"/>
    <property type="match status" value="1"/>
</dbReference>
<dbReference type="STRING" id="702745.SAMN05421818_11730"/>
<accession>A0A1G8FK57</accession>
<keyword evidence="1" id="KW-0812">Transmembrane</keyword>
<dbReference type="Proteomes" id="UP000243588">
    <property type="component" value="Unassembled WGS sequence"/>
</dbReference>
<evidence type="ECO:0000256" key="1">
    <source>
        <dbReference type="SAM" id="Phobius"/>
    </source>
</evidence>
<dbReference type="EMBL" id="FNDQ01000017">
    <property type="protein sequence ID" value="SDH82396.1"/>
    <property type="molecule type" value="Genomic_DNA"/>
</dbReference>
<keyword evidence="1" id="KW-1133">Transmembrane helix</keyword>
<feature type="transmembrane region" description="Helical" evidence="1">
    <location>
        <begin position="7"/>
        <end position="24"/>
    </location>
</feature>
<gene>
    <name evidence="2" type="ORF">SAMN05421818_11730</name>
</gene>
<protein>
    <recommendedName>
        <fullName evidence="4">SPW repeat-containing protein</fullName>
    </recommendedName>
</protein>